<sequence>MASVVAASAFADASLSDPSPSAATLPPPPSVSRRLSQSRRGTSPFPFVSTSPSSPSKPISIGASLFDNASFTESRFPALDNPVKALQNPELDAAFWGPKAPPTGSAQDGNLASETFAFKSSFDDTFDFNSASAFQAPAVEQSNGNSSGPEPAPKSFGSAMPLTTPSPSTIPRPSNPFPGVPTTREVSTSFDAVFNMPPAAQEVGAHPPSSYQPLSFDDAFGSAPALPAFNVSSNQAPSTPSDASPSPAPPLPVRPRESPAQQRTTPSLTDSGFRRSTSPRPQSPVFNSKASAASPPLPNRKDSTEPPASASRTSKLSLHFPFGKSKKEKKVASAAKKSTSVDENISSPQSLSGFARAPSPSVVPVPADAIGTAGPNEDVDAVKTLVGMGFSREQAVQALERHSYDVSTALNSLLGTV</sequence>
<feature type="compositionally biased region" description="Low complexity" evidence="1">
    <location>
        <begin position="236"/>
        <end position="245"/>
    </location>
</feature>
<dbReference type="Proteomes" id="UP000886523">
    <property type="component" value="Unassembled WGS sequence"/>
</dbReference>
<feature type="compositionally biased region" description="Low complexity" evidence="1">
    <location>
        <begin position="1"/>
        <end position="24"/>
    </location>
</feature>
<evidence type="ECO:0000256" key="1">
    <source>
        <dbReference type="SAM" id="MobiDB-lite"/>
    </source>
</evidence>
<protein>
    <recommendedName>
        <fullName evidence="2">UBA domain-containing protein</fullName>
    </recommendedName>
</protein>
<gene>
    <name evidence="3" type="ORF">BS47DRAFT_164493</name>
</gene>
<proteinExistence type="predicted"/>
<feature type="region of interest" description="Disordered" evidence="1">
    <location>
        <begin position="227"/>
        <end position="361"/>
    </location>
</feature>
<accession>A0A9P6B9U5</accession>
<dbReference type="InterPro" id="IPR009060">
    <property type="entry name" value="UBA-like_sf"/>
</dbReference>
<dbReference type="Pfam" id="PF00627">
    <property type="entry name" value="UBA"/>
    <property type="match status" value="1"/>
</dbReference>
<dbReference type="SMART" id="SM00165">
    <property type="entry name" value="UBA"/>
    <property type="match status" value="1"/>
</dbReference>
<feature type="compositionally biased region" description="Low complexity" evidence="1">
    <location>
        <begin position="31"/>
        <end position="59"/>
    </location>
</feature>
<dbReference type="Gene3D" id="1.10.8.10">
    <property type="entry name" value="DNA helicase RuvA subunit, C-terminal domain"/>
    <property type="match status" value="1"/>
</dbReference>
<organism evidence="3 4">
    <name type="scientific">Hydnum rufescens UP504</name>
    <dbReference type="NCBI Taxonomy" id="1448309"/>
    <lineage>
        <taxon>Eukaryota</taxon>
        <taxon>Fungi</taxon>
        <taxon>Dikarya</taxon>
        <taxon>Basidiomycota</taxon>
        <taxon>Agaricomycotina</taxon>
        <taxon>Agaricomycetes</taxon>
        <taxon>Cantharellales</taxon>
        <taxon>Hydnaceae</taxon>
        <taxon>Hydnum</taxon>
    </lineage>
</organism>
<evidence type="ECO:0000259" key="2">
    <source>
        <dbReference type="PROSITE" id="PS50030"/>
    </source>
</evidence>
<reference evidence="3" key="1">
    <citation type="journal article" date="2020" name="Nat. Commun.">
        <title>Large-scale genome sequencing of mycorrhizal fungi provides insights into the early evolution of symbiotic traits.</title>
        <authorList>
            <person name="Miyauchi S."/>
            <person name="Kiss E."/>
            <person name="Kuo A."/>
            <person name="Drula E."/>
            <person name="Kohler A."/>
            <person name="Sanchez-Garcia M."/>
            <person name="Morin E."/>
            <person name="Andreopoulos B."/>
            <person name="Barry K.W."/>
            <person name="Bonito G."/>
            <person name="Buee M."/>
            <person name="Carver A."/>
            <person name="Chen C."/>
            <person name="Cichocki N."/>
            <person name="Clum A."/>
            <person name="Culley D."/>
            <person name="Crous P.W."/>
            <person name="Fauchery L."/>
            <person name="Girlanda M."/>
            <person name="Hayes R.D."/>
            <person name="Keri Z."/>
            <person name="LaButti K."/>
            <person name="Lipzen A."/>
            <person name="Lombard V."/>
            <person name="Magnuson J."/>
            <person name="Maillard F."/>
            <person name="Murat C."/>
            <person name="Nolan M."/>
            <person name="Ohm R.A."/>
            <person name="Pangilinan J."/>
            <person name="Pereira M.F."/>
            <person name="Perotto S."/>
            <person name="Peter M."/>
            <person name="Pfister S."/>
            <person name="Riley R."/>
            <person name="Sitrit Y."/>
            <person name="Stielow J.B."/>
            <person name="Szollosi G."/>
            <person name="Zifcakova L."/>
            <person name="Stursova M."/>
            <person name="Spatafora J.W."/>
            <person name="Tedersoo L."/>
            <person name="Vaario L.M."/>
            <person name="Yamada A."/>
            <person name="Yan M."/>
            <person name="Wang P."/>
            <person name="Xu J."/>
            <person name="Bruns T."/>
            <person name="Baldrian P."/>
            <person name="Vilgalys R."/>
            <person name="Dunand C."/>
            <person name="Henrissat B."/>
            <person name="Grigoriev I.V."/>
            <person name="Hibbett D."/>
            <person name="Nagy L.G."/>
            <person name="Martin F.M."/>
        </authorList>
    </citation>
    <scope>NUCLEOTIDE SEQUENCE</scope>
    <source>
        <strain evidence="3">UP504</strain>
    </source>
</reference>
<feature type="region of interest" description="Disordered" evidence="1">
    <location>
        <begin position="139"/>
        <end position="184"/>
    </location>
</feature>
<feature type="region of interest" description="Disordered" evidence="1">
    <location>
        <begin position="1"/>
        <end position="59"/>
    </location>
</feature>
<feature type="compositionally biased region" description="Pro residues" evidence="1">
    <location>
        <begin position="168"/>
        <end position="179"/>
    </location>
</feature>
<dbReference type="PROSITE" id="PS50030">
    <property type="entry name" value="UBA"/>
    <property type="match status" value="1"/>
</dbReference>
<feature type="compositionally biased region" description="Polar residues" evidence="1">
    <location>
        <begin position="261"/>
        <end position="291"/>
    </location>
</feature>
<feature type="compositionally biased region" description="Polar residues" evidence="1">
    <location>
        <begin position="341"/>
        <end position="352"/>
    </location>
</feature>
<evidence type="ECO:0000313" key="4">
    <source>
        <dbReference type="Proteomes" id="UP000886523"/>
    </source>
</evidence>
<dbReference type="SUPFAM" id="SSF46934">
    <property type="entry name" value="UBA-like"/>
    <property type="match status" value="1"/>
</dbReference>
<name>A0A9P6B9U5_9AGAM</name>
<feature type="domain" description="UBA" evidence="2">
    <location>
        <begin position="374"/>
        <end position="416"/>
    </location>
</feature>
<dbReference type="InterPro" id="IPR015940">
    <property type="entry name" value="UBA"/>
</dbReference>
<dbReference type="EMBL" id="MU128921">
    <property type="protein sequence ID" value="KAF9518881.1"/>
    <property type="molecule type" value="Genomic_DNA"/>
</dbReference>
<keyword evidence="4" id="KW-1185">Reference proteome</keyword>
<dbReference type="OrthoDB" id="524326at2759"/>
<dbReference type="AlphaFoldDB" id="A0A9P6B9U5"/>
<evidence type="ECO:0000313" key="3">
    <source>
        <dbReference type="EMBL" id="KAF9518881.1"/>
    </source>
</evidence>
<comment type="caution">
    <text evidence="3">The sequence shown here is derived from an EMBL/GenBank/DDBJ whole genome shotgun (WGS) entry which is preliminary data.</text>
</comment>